<dbReference type="GO" id="GO:0006955">
    <property type="term" value="P:immune response"/>
    <property type="evidence" value="ECO:0007669"/>
    <property type="project" value="TreeGrafter"/>
</dbReference>
<feature type="domain" description="FH2" evidence="10">
    <location>
        <begin position="1034"/>
        <end position="1425"/>
    </location>
</feature>
<dbReference type="SMART" id="SM00498">
    <property type="entry name" value="FH2"/>
    <property type="match status" value="1"/>
</dbReference>
<feature type="domain" description="Protein kinase" evidence="8">
    <location>
        <begin position="16"/>
        <end position="270"/>
    </location>
</feature>
<dbReference type="SMART" id="SM00220">
    <property type="entry name" value="S_TKc"/>
    <property type="match status" value="1"/>
</dbReference>
<evidence type="ECO:0000259" key="10">
    <source>
        <dbReference type="PROSITE" id="PS51444"/>
    </source>
</evidence>
<sequence>METPKRFVEEIHHTDLQICQLVNEGSFGIISLAYWKGREVAVKLIADSNKDSFVVELKQLSRIDHPHIVKLFGVCRSPFCLVMEFAEGGSLNKVLHEDTNAHFTPGLAISWMYQCAVGVEYLHGIKPKPLIHRDLKPANLLLIDQGRFMKICDFGLSREKSAHMSGNRGSAYWMAPEVFAGQDYNEKCDLFSFGITVWQILTRKFPMAERGVDIAFKLMWDYYKGKRPHSISNCPKPLAELMVHCWDQRPSARPTMTEVVRILKGLQEMFKGADEPVYYISTQKEDDHLSFLTSPKSKITDDTRQTLIKNTSQQEVEEERSRSFSMTSAPASLAASMEQLDIGDNRPSDNETTPVPMKRGHRRTGSHGQKFVTPPNQLPNLNEQNMSRLTVTRQNRSGSGSQAASPYDPTGSTTSLTPGTPIDITKDGLYTKLREKYKIFKMLPLQATWVEAGISRDDVNRVNALACKLEYQPLAPDFNCPQSIHIFNEHYRLAKSYLETQVEIQFLTSRKFELDKELETDLRAEQADVELQDQLANETAERDSLANFLHNLQQQVSECPCVVDEIRPASSALASGLKIGDIVIAVNGIDVRNWGHYKLVQLIQRCGSTLDLVVKNNNMDLGRNIISTTFSGQADYLLTKREKQLFRTSLINYNLHHNIQLLVGELERVLDTNSKKQLWRYIIQRMTPDHQIYVLERISLPRKAITPTSRSMQDAVTELAHNPSRKLAPNSNWSLFKQKIDFLLTPNERHALKLLLQNYANLRHVENLLESLQKLFDTPSKRSLWKFVLPLLSEKDRRYCISRLRNGGIRSSTPVRNSFREASPREGDVTFQSNSYYYGGGNTLISTAPNSSFQSDDSSNITRSTVRRRSVDSSNSLGFHNQDGEVSVVTVQPDIVVDKKEVSESATQTDDGHRNYRTLVRLRSRPEEQADIVEMDDDEFLTSPNFSEIVHSKPLMQSASIQTELVPIIEKPSDSEELEDSQSESYMYARTMSALRVLDDAVADELTDDVDTPNEAFVPPAPPIPPPPPPPLPVTVNNTGPPGVKRINWEKIENIDENSLWAQIPEANMELEDVVKFLEIEQQFSTKKLNIALKKRQPRITILNAKKAYNISILLGQLKKSAPELRESLLMMDDNTLSADLLNQLLMFLPDANEKEHFNQFTGKLEDLSIPDQYIYEISRIPSYKERLRALSFKNVFPERIRELQSHLECIQKASLELQISKKLAKALELVLAIGNYMNKGNARVGQAVGFKISFLSQLEMTKTSDKKGTFLNVLAEALNSKYPQLIDLRSDLPSIPLAAKVSLVGIKQEIDEIKEILRDSHTAVAVHGETASNNQGPDRFQSVMQAFLKEANETLDDITSKHQRTIDDYNNMLKYFGEENGENKSEIFEIMTNFVSKFEEAHKENLRKNYHKNFSSPRITKTEYKRQTRLKPNN</sequence>
<dbReference type="InterPro" id="IPR001478">
    <property type="entry name" value="PDZ"/>
</dbReference>
<dbReference type="PROSITE" id="PS50106">
    <property type="entry name" value="PDZ"/>
    <property type="match status" value="1"/>
</dbReference>
<dbReference type="Gene3D" id="3.30.200.20">
    <property type="entry name" value="Phosphorylase Kinase, domain 1"/>
    <property type="match status" value="1"/>
</dbReference>
<dbReference type="Pfam" id="PF00595">
    <property type="entry name" value="PDZ"/>
    <property type="match status" value="1"/>
</dbReference>
<evidence type="ECO:0000259" key="9">
    <source>
        <dbReference type="PROSITE" id="PS50106"/>
    </source>
</evidence>
<dbReference type="InterPro" id="IPR042201">
    <property type="entry name" value="FH2_Formin_sf"/>
</dbReference>
<dbReference type="PANTHER" id="PTHR46716:SF1">
    <property type="entry name" value="MITOGEN-ACTIVATED PROTEIN KINASE KINASE KINASE 7"/>
    <property type="match status" value="1"/>
</dbReference>
<keyword evidence="2" id="KW-0723">Serine/threonine-protein kinase</keyword>
<feature type="domain" description="PDZ" evidence="9">
    <location>
        <begin position="562"/>
        <end position="618"/>
    </location>
</feature>
<dbReference type="GO" id="GO:0005524">
    <property type="term" value="F:ATP binding"/>
    <property type="evidence" value="ECO:0007669"/>
    <property type="project" value="UniProtKB-KW"/>
</dbReference>
<gene>
    <name evidence="11" type="ORF">DGYR_LOCUS10349</name>
</gene>
<evidence type="ECO:0000313" key="11">
    <source>
        <dbReference type="EMBL" id="CAD5122548.1"/>
    </source>
</evidence>
<dbReference type="SMART" id="SM00228">
    <property type="entry name" value="PDZ"/>
    <property type="match status" value="1"/>
</dbReference>
<keyword evidence="6" id="KW-0067">ATP-binding</keyword>
<evidence type="ECO:0000256" key="5">
    <source>
        <dbReference type="ARBA" id="ARBA00022777"/>
    </source>
</evidence>
<dbReference type="Gene3D" id="2.30.42.10">
    <property type="match status" value="1"/>
</dbReference>
<evidence type="ECO:0000256" key="3">
    <source>
        <dbReference type="ARBA" id="ARBA00022679"/>
    </source>
</evidence>
<dbReference type="InterPro" id="IPR015425">
    <property type="entry name" value="FH2_Formin"/>
</dbReference>
<proteinExistence type="inferred from homology"/>
<dbReference type="Pfam" id="PF02181">
    <property type="entry name" value="FH2"/>
    <property type="match status" value="1"/>
</dbReference>
<dbReference type="InterPro" id="IPR011009">
    <property type="entry name" value="Kinase-like_dom_sf"/>
</dbReference>
<dbReference type="GO" id="GO:0043123">
    <property type="term" value="P:positive regulation of canonical NF-kappaB signal transduction"/>
    <property type="evidence" value="ECO:0007669"/>
    <property type="project" value="TreeGrafter"/>
</dbReference>
<dbReference type="CDD" id="cd00136">
    <property type="entry name" value="PDZ_canonical"/>
    <property type="match status" value="1"/>
</dbReference>
<dbReference type="SUPFAM" id="SSF50156">
    <property type="entry name" value="PDZ domain-like"/>
    <property type="match status" value="1"/>
</dbReference>
<keyword evidence="4" id="KW-0547">Nucleotide-binding</keyword>
<dbReference type="Gene3D" id="1.10.510.10">
    <property type="entry name" value="Transferase(Phosphotransferase) domain 1"/>
    <property type="match status" value="1"/>
</dbReference>
<evidence type="ECO:0000313" key="12">
    <source>
        <dbReference type="Proteomes" id="UP000549394"/>
    </source>
</evidence>
<feature type="compositionally biased region" description="Polar residues" evidence="7">
    <location>
        <begin position="386"/>
        <end position="404"/>
    </location>
</feature>
<comment type="caution">
    <text evidence="11">The sequence shown here is derived from an EMBL/GenBank/DDBJ whole genome shotgun (WGS) entry which is preliminary data.</text>
</comment>
<dbReference type="Pfam" id="PF07714">
    <property type="entry name" value="PK_Tyr_Ser-Thr"/>
    <property type="match status" value="1"/>
</dbReference>
<feature type="compositionally biased region" description="Low complexity" evidence="7">
    <location>
        <begin position="409"/>
        <end position="421"/>
    </location>
</feature>
<evidence type="ECO:0000256" key="6">
    <source>
        <dbReference type="ARBA" id="ARBA00022840"/>
    </source>
</evidence>
<dbReference type="InterPro" id="IPR036034">
    <property type="entry name" value="PDZ_sf"/>
</dbReference>
<accession>A0A7I8W4F2</accession>
<name>A0A7I8W4F2_9ANNE</name>
<dbReference type="GO" id="GO:0004709">
    <property type="term" value="F:MAP kinase kinase kinase activity"/>
    <property type="evidence" value="ECO:0007669"/>
    <property type="project" value="TreeGrafter"/>
</dbReference>
<comment type="similarity">
    <text evidence="1">Belongs to the protein kinase superfamily. STE Ser/Thr protein kinase family. MAP kinase kinase kinase subfamily.</text>
</comment>
<evidence type="ECO:0000256" key="7">
    <source>
        <dbReference type="SAM" id="MobiDB-lite"/>
    </source>
</evidence>
<dbReference type="Proteomes" id="UP000549394">
    <property type="component" value="Unassembled WGS sequence"/>
</dbReference>
<dbReference type="InterPro" id="IPR000719">
    <property type="entry name" value="Prot_kinase_dom"/>
</dbReference>
<evidence type="ECO:0000256" key="1">
    <source>
        <dbReference type="ARBA" id="ARBA00006529"/>
    </source>
</evidence>
<feature type="region of interest" description="Disordered" evidence="7">
    <location>
        <begin position="849"/>
        <end position="879"/>
    </location>
</feature>
<evidence type="ECO:0000259" key="8">
    <source>
        <dbReference type="PROSITE" id="PS50011"/>
    </source>
</evidence>
<feature type="compositionally biased region" description="Low complexity" evidence="7">
    <location>
        <begin position="374"/>
        <end position="385"/>
    </location>
</feature>
<dbReference type="PROSITE" id="PS51444">
    <property type="entry name" value="FH2"/>
    <property type="match status" value="1"/>
</dbReference>
<dbReference type="PROSITE" id="PS50011">
    <property type="entry name" value="PROTEIN_KINASE_DOM"/>
    <property type="match status" value="1"/>
</dbReference>
<dbReference type="InterPro" id="IPR008271">
    <property type="entry name" value="Ser/Thr_kinase_AS"/>
</dbReference>
<dbReference type="EMBL" id="CAJFCJ010000017">
    <property type="protein sequence ID" value="CAD5122548.1"/>
    <property type="molecule type" value="Genomic_DNA"/>
</dbReference>
<dbReference type="Gene3D" id="1.20.1160.20">
    <property type="match status" value="2"/>
</dbReference>
<dbReference type="PRINTS" id="PR00109">
    <property type="entry name" value="TYRKINASE"/>
</dbReference>
<dbReference type="SUPFAM" id="SSF101447">
    <property type="entry name" value="Formin homology 2 domain (FH2 domain)"/>
    <property type="match status" value="1"/>
</dbReference>
<dbReference type="InterPro" id="IPR001245">
    <property type="entry name" value="Ser-Thr/Tyr_kinase_cat_dom"/>
</dbReference>
<dbReference type="SUPFAM" id="SSF56112">
    <property type="entry name" value="Protein kinase-like (PK-like)"/>
    <property type="match status" value="1"/>
</dbReference>
<dbReference type="GO" id="GO:0019899">
    <property type="term" value="F:enzyme binding"/>
    <property type="evidence" value="ECO:0007669"/>
    <property type="project" value="UniProtKB-ARBA"/>
</dbReference>
<dbReference type="PANTHER" id="PTHR46716">
    <property type="entry name" value="MITOGEN-ACTIVATED PROTEIN KINASE KINASE KINASE 7"/>
    <property type="match status" value="1"/>
</dbReference>
<organism evidence="11 12">
    <name type="scientific">Dimorphilus gyrociliatus</name>
    <dbReference type="NCBI Taxonomy" id="2664684"/>
    <lineage>
        <taxon>Eukaryota</taxon>
        <taxon>Metazoa</taxon>
        <taxon>Spiralia</taxon>
        <taxon>Lophotrochozoa</taxon>
        <taxon>Annelida</taxon>
        <taxon>Polychaeta</taxon>
        <taxon>Polychaeta incertae sedis</taxon>
        <taxon>Dinophilidae</taxon>
        <taxon>Dimorphilus</taxon>
    </lineage>
</organism>
<reference evidence="11 12" key="1">
    <citation type="submission" date="2020-08" db="EMBL/GenBank/DDBJ databases">
        <authorList>
            <person name="Hejnol A."/>
        </authorList>
    </citation>
    <scope>NUCLEOTIDE SEQUENCE [LARGE SCALE GENOMIC DNA]</scope>
</reference>
<feature type="region of interest" description="Disordered" evidence="7">
    <location>
        <begin position="1410"/>
        <end position="1435"/>
    </location>
</feature>
<protein>
    <submittedName>
        <fullName evidence="11">DgyrCDS10963</fullName>
    </submittedName>
</protein>
<keyword evidence="3" id="KW-0808">Transferase</keyword>
<dbReference type="Gene3D" id="1.20.58.2220">
    <property type="entry name" value="Formin, FH2 domain"/>
    <property type="match status" value="1"/>
</dbReference>
<keyword evidence="12" id="KW-1185">Reference proteome</keyword>
<evidence type="ECO:0000256" key="2">
    <source>
        <dbReference type="ARBA" id="ARBA00022527"/>
    </source>
</evidence>
<dbReference type="GO" id="GO:0007254">
    <property type="term" value="P:JNK cascade"/>
    <property type="evidence" value="ECO:0007669"/>
    <property type="project" value="TreeGrafter"/>
</dbReference>
<dbReference type="OrthoDB" id="10261027at2759"/>
<dbReference type="PROSITE" id="PS00108">
    <property type="entry name" value="PROTEIN_KINASE_ST"/>
    <property type="match status" value="1"/>
</dbReference>
<feature type="region of interest" description="Disordered" evidence="7">
    <location>
        <begin position="310"/>
        <end position="424"/>
    </location>
</feature>
<evidence type="ECO:0000256" key="4">
    <source>
        <dbReference type="ARBA" id="ARBA00022741"/>
    </source>
</evidence>
<keyword evidence="5" id="KW-0418">Kinase</keyword>